<dbReference type="InterPro" id="IPR003888">
    <property type="entry name" value="FYrich_N"/>
</dbReference>
<feature type="compositionally biased region" description="Pro residues" evidence="3">
    <location>
        <begin position="635"/>
        <end position="649"/>
    </location>
</feature>
<feature type="compositionally biased region" description="Basic residues" evidence="3">
    <location>
        <begin position="415"/>
        <end position="435"/>
    </location>
</feature>
<feature type="region of interest" description="Disordered" evidence="3">
    <location>
        <begin position="529"/>
        <end position="591"/>
    </location>
</feature>
<organism evidence="4 5">
    <name type="scientific">Hohenbuehelia grisea</name>
    <dbReference type="NCBI Taxonomy" id="104357"/>
    <lineage>
        <taxon>Eukaryota</taxon>
        <taxon>Fungi</taxon>
        <taxon>Dikarya</taxon>
        <taxon>Basidiomycota</taxon>
        <taxon>Agaricomycotina</taxon>
        <taxon>Agaricomycetes</taxon>
        <taxon>Agaricomycetidae</taxon>
        <taxon>Agaricales</taxon>
        <taxon>Pleurotineae</taxon>
        <taxon>Pleurotaceae</taxon>
        <taxon>Hohenbuehelia</taxon>
    </lineage>
</organism>
<feature type="region of interest" description="Disordered" evidence="3">
    <location>
        <begin position="635"/>
        <end position="661"/>
    </location>
</feature>
<feature type="compositionally biased region" description="Polar residues" evidence="3">
    <location>
        <begin position="863"/>
        <end position="874"/>
    </location>
</feature>
<reference evidence="5" key="1">
    <citation type="submission" date="2024-06" db="EMBL/GenBank/DDBJ databases">
        <title>Multi-omics analyses provide insights into the biosynthesis of the anticancer antibiotic pleurotin in Hohenbuehelia grisea.</title>
        <authorList>
            <person name="Weaver J.A."/>
            <person name="Alberti F."/>
        </authorList>
    </citation>
    <scope>NUCLEOTIDE SEQUENCE [LARGE SCALE GENOMIC DNA]</scope>
    <source>
        <strain evidence="5">T-177</strain>
    </source>
</reference>
<sequence>MSRRRSSSSATGSLPERDIVMGPPSSNTAPVLAPASPSSKLKRRFFELEEKPKETTADLEGAGERNVRMREERSPLLDVSHGLESIQPTNEPLSANPSAPSNSGEAHPSSPRSTFQSPVSTISPYASSLDGPARTSYGSDRRSSADANGVSHHNGGEADEQMTGSHVSPLNHPIERRVSEGSDVREAAAQSASASAIAPAASIHSGPRLRLRSPVPSTSAGRETGSSHYRTSYTSSQNQLLVSSTQPPKQTLPSSYGRENQEWQDYREPRHQQSDARSPSPKRADSYRQPAYPQHDSRHHPSDGHSLLTDSGPSAEGYMGYSPPSRSTQLIASDHSASQSLLREHSALSPEIIPGSTTSNTVQSSSSTPPAPNSAEAAESQTTMDVDNSPSEHAVVPNVPVGSVDAKDVPTTRKANGRGRGRARGRGRGKAGGRPKGKDREGAEEEQHAEDSSTENGLSQEVPSNTSMASHKDQNSANATSSALTNGENVASVPSTTTASAATANFSSSGAAPMQIDPALMENSGLQNVVDMPNKSDSDAARQKANSNVTKPPTTTPEVHINTSTVIQPTPSTSAVAPSPSTSATPSTSTPVSMNPYSLLYGANAVTTPITPPFPFPPYYAYPMAMAPGMFIPPPSIPPPAAQRPPVEPPRQAKPKRLKAHTVTTKSFSIPMVPRDKSRKPMLPLNVGIMTVISLGEVCMREHFHTERYIFPVGYEVTRRYLSTQDPNIEVVYHCTILDGGDGPKFQIVPADTPDRPIIAGTATGAWSGIVKRANAIRNRQHSNSVSGPDFFGLGQNTIKHLIQELPNANRLRDYVWQNYIEGGPLGGRHAAVIPALPEEYDATIPIGAYYPSEREKQNRLFQMGQNSPDSPNTSKSHYQSHLSQQSSTPPRSASQPGPSSVVPGGNVDAADASPSPVASASSQGKRKASEPPLDAPPTHARNTRANARHQQQQPEQMVPPQSQPVAPPIQGAFMEAAPVAVPGSTPMIPSTIASILNAYPAPQNGGVEPAPQPPGMPQ</sequence>
<keyword evidence="5" id="KW-1185">Reference proteome</keyword>
<accession>A0ABR3K2A7</accession>
<evidence type="ECO:0000256" key="3">
    <source>
        <dbReference type="SAM" id="MobiDB-lite"/>
    </source>
</evidence>
<protein>
    <recommendedName>
        <fullName evidence="6">Transforming growth factor beta regulator 1</fullName>
    </recommendedName>
</protein>
<feature type="compositionally biased region" description="Basic and acidic residues" evidence="3">
    <location>
        <begin position="259"/>
        <end position="274"/>
    </location>
</feature>
<dbReference type="Pfam" id="PF05965">
    <property type="entry name" value="FYRC"/>
    <property type="match status" value="1"/>
</dbReference>
<feature type="compositionally biased region" description="Basic and acidic residues" evidence="3">
    <location>
        <begin position="44"/>
        <end position="75"/>
    </location>
</feature>
<dbReference type="PROSITE" id="PS51543">
    <property type="entry name" value="FYRC"/>
    <property type="match status" value="1"/>
</dbReference>
<evidence type="ECO:0000256" key="2">
    <source>
        <dbReference type="ARBA" id="ARBA00023242"/>
    </source>
</evidence>
<feature type="compositionally biased region" description="Polar residues" evidence="3">
    <location>
        <begin position="889"/>
        <end position="899"/>
    </location>
</feature>
<feature type="region of interest" description="Disordered" evidence="3">
    <location>
        <begin position="1"/>
        <end position="500"/>
    </location>
</feature>
<feature type="compositionally biased region" description="Polar residues" evidence="3">
    <location>
        <begin position="324"/>
        <end position="341"/>
    </location>
</feature>
<evidence type="ECO:0000313" key="5">
    <source>
        <dbReference type="Proteomes" id="UP001556367"/>
    </source>
</evidence>
<dbReference type="SMART" id="SM00541">
    <property type="entry name" value="FYRN"/>
    <property type="match status" value="1"/>
</dbReference>
<feature type="region of interest" description="Disordered" evidence="3">
    <location>
        <begin position="863"/>
        <end position="969"/>
    </location>
</feature>
<dbReference type="PROSITE" id="PS51542">
    <property type="entry name" value="FYRN"/>
    <property type="match status" value="1"/>
</dbReference>
<feature type="compositionally biased region" description="Basic and acidic residues" evidence="3">
    <location>
        <begin position="436"/>
        <end position="451"/>
    </location>
</feature>
<feature type="compositionally biased region" description="Low complexity" evidence="3">
    <location>
        <begin position="187"/>
        <end position="202"/>
    </location>
</feature>
<feature type="compositionally biased region" description="Polar residues" evidence="3">
    <location>
        <begin position="381"/>
        <end position="391"/>
    </location>
</feature>
<feature type="compositionally biased region" description="Low complexity" evidence="3">
    <location>
        <begin position="908"/>
        <end position="923"/>
    </location>
</feature>
<dbReference type="Proteomes" id="UP001556367">
    <property type="component" value="Unassembled WGS sequence"/>
</dbReference>
<feature type="compositionally biased region" description="Low complexity" evidence="3">
    <location>
        <begin position="875"/>
        <end position="888"/>
    </location>
</feature>
<feature type="compositionally biased region" description="Polar residues" evidence="3">
    <location>
        <begin position="454"/>
        <end position="489"/>
    </location>
</feature>
<dbReference type="Gene3D" id="3.30.160.360">
    <property type="match status" value="1"/>
</dbReference>
<feature type="compositionally biased region" description="Basic and acidic residues" evidence="3">
    <location>
        <begin position="173"/>
        <end position="186"/>
    </location>
</feature>
<keyword evidence="2" id="KW-0539">Nucleus</keyword>
<comment type="caution">
    <text evidence="4">The sequence shown here is derived from an EMBL/GenBank/DDBJ whole genome shotgun (WGS) entry which is preliminary data.</text>
</comment>
<evidence type="ECO:0000313" key="4">
    <source>
        <dbReference type="EMBL" id="KAL0961478.1"/>
    </source>
</evidence>
<feature type="compositionally biased region" description="Low complexity" evidence="3">
    <location>
        <begin position="356"/>
        <end position="380"/>
    </location>
</feature>
<proteinExistence type="predicted"/>
<feature type="compositionally biased region" description="Low complexity" evidence="3">
    <location>
        <begin position="491"/>
        <end position="500"/>
    </location>
</feature>
<comment type="subcellular location">
    <subcellularLocation>
        <location evidence="1">Nucleus</location>
    </subcellularLocation>
</comment>
<evidence type="ECO:0008006" key="6">
    <source>
        <dbReference type="Google" id="ProtNLM"/>
    </source>
</evidence>
<name>A0ABR3K2A7_9AGAR</name>
<feature type="compositionally biased region" description="Polar residues" evidence="3">
    <location>
        <begin position="110"/>
        <end position="126"/>
    </location>
</feature>
<dbReference type="Pfam" id="PF05964">
    <property type="entry name" value="FYRN"/>
    <property type="match status" value="1"/>
</dbReference>
<dbReference type="SMART" id="SM00542">
    <property type="entry name" value="FYRC"/>
    <property type="match status" value="1"/>
</dbReference>
<feature type="compositionally biased region" description="Low complexity" evidence="3">
    <location>
        <begin position="94"/>
        <end position="103"/>
    </location>
</feature>
<evidence type="ECO:0000256" key="1">
    <source>
        <dbReference type="ARBA" id="ARBA00004123"/>
    </source>
</evidence>
<feature type="compositionally biased region" description="Polar residues" evidence="3">
    <location>
        <begin position="544"/>
        <end position="568"/>
    </location>
</feature>
<feature type="compositionally biased region" description="Low complexity" evidence="3">
    <location>
        <begin position="569"/>
        <end position="591"/>
    </location>
</feature>
<feature type="region of interest" description="Disordered" evidence="3">
    <location>
        <begin position="1000"/>
        <end position="1019"/>
    </location>
</feature>
<dbReference type="EMBL" id="JASNQZ010000001">
    <property type="protein sequence ID" value="KAL0961478.1"/>
    <property type="molecule type" value="Genomic_DNA"/>
</dbReference>
<gene>
    <name evidence="4" type="ORF">HGRIS_006422</name>
</gene>
<dbReference type="InterPro" id="IPR003889">
    <property type="entry name" value="FYrich_C"/>
</dbReference>
<feature type="compositionally biased region" description="Polar residues" evidence="3">
    <location>
        <begin position="215"/>
        <end position="258"/>
    </location>
</feature>
<feature type="compositionally biased region" description="Low complexity" evidence="3">
    <location>
        <begin position="951"/>
        <end position="961"/>
    </location>
</feature>